<accession>A0AAV6V6I6</accession>
<evidence type="ECO:0000313" key="2">
    <source>
        <dbReference type="EMBL" id="KAG8191708.1"/>
    </source>
</evidence>
<protein>
    <submittedName>
        <fullName evidence="2">Uncharacterized protein</fullName>
    </submittedName>
</protein>
<organism evidence="2 3">
    <name type="scientific">Oedothorax gibbosus</name>
    <dbReference type="NCBI Taxonomy" id="931172"/>
    <lineage>
        <taxon>Eukaryota</taxon>
        <taxon>Metazoa</taxon>
        <taxon>Ecdysozoa</taxon>
        <taxon>Arthropoda</taxon>
        <taxon>Chelicerata</taxon>
        <taxon>Arachnida</taxon>
        <taxon>Araneae</taxon>
        <taxon>Araneomorphae</taxon>
        <taxon>Entelegynae</taxon>
        <taxon>Araneoidea</taxon>
        <taxon>Linyphiidae</taxon>
        <taxon>Erigoninae</taxon>
        <taxon>Oedothorax</taxon>
    </lineage>
</organism>
<feature type="transmembrane region" description="Helical" evidence="1">
    <location>
        <begin position="90"/>
        <end position="108"/>
    </location>
</feature>
<keyword evidence="3" id="KW-1185">Reference proteome</keyword>
<dbReference type="EMBL" id="JAFNEN010000153">
    <property type="protein sequence ID" value="KAG8191708.1"/>
    <property type="molecule type" value="Genomic_DNA"/>
</dbReference>
<keyword evidence="1" id="KW-1133">Transmembrane helix</keyword>
<gene>
    <name evidence="2" type="ORF">JTE90_008773</name>
</gene>
<sequence>MEVAPEIAVEITAYSLTGIIILFSLTLCGSKIPETMSKIKETAGKLLVRNAKYKLQYGLGNEAIYLLRRVEKNQIIHLSACGMVKIKKSYLLSAIGGLFTYGLLILNFKMRDFQEYYNQIQPQNQPQNVLCNTVLTSDGVVPQDDKEAADLLGSCPLLAPVEGFSASLYTAYVVSVDPKILDQELSGGEVALLLYKIVKEYLERKGVCNAEMIAFSAACGPANVKKVTIQDFIKKASVAVGSTLYNNGVMSCKNDVDLALISSGT</sequence>
<keyword evidence="1" id="KW-0472">Membrane</keyword>
<proteinExistence type="predicted"/>
<evidence type="ECO:0000256" key="1">
    <source>
        <dbReference type="SAM" id="Phobius"/>
    </source>
</evidence>
<evidence type="ECO:0000313" key="3">
    <source>
        <dbReference type="Proteomes" id="UP000827092"/>
    </source>
</evidence>
<reference evidence="2 3" key="1">
    <citation type="journal article" date="2022" name="Nat. Ecol. Evol.">
        <title>A masculinizing supergene underlies an exaggerated male reproductive morph in a spider.</title>
        <authorList>
            <person name="Hendrickx F."/>
            <person name="De Corte Z."/>
            <person name="Sonet G."/>
            <person name="Van Belleghem S.M."/>
            <person name="Kostlbacher S."/>
            <person name="Vangestel C."/>
        </authorList>
    </citation>
    <scope>NUCLEOTIDE SEQUENCE [LARGE SCALE GENOMIC DNA]</scope>
    <source>
        <strain evidence="2">W744_W776</strain>
    </source>
</reference>
<feature type="transmembrane region" description="Helical" evidence="1">
    <location>
        <begin position="12"/>
        <end position="30"/>
    </location>
</feature>
<comment type="caution">
    <text evidence="2">The sequence shown here is derived from an EMBL/GenBank/DDBJ whole genome shotgun (WGS) entry which is preliminary data.</text>
</comment>
<keyword evidence="1" id="KW-0812">Transmembrane</keyword>
<dbReference type="AlphaFoldDB" id="A0AAV6V6I6"/>
<dbReference type="Proteomes" id="UP000827092">
    <property type="component" value="Unassembled WGS sequence"/>
</dbReference>
<name>A0AAV6V6I6_9ARAC</name>